<dbReference type="Gramene" id="PGSC0003DMT400076052">
    <property type="protein sequence ID" value="PGSC0003DMT400076052"/>
    <property type="gene ID" value="PGSC0003DMG400029574"/>
</dbReference>
<dbReference type="HOGENOM" id="CLU_1075236_0_0_1"/>
<evidence type="ECO:0000313" key="1">
    <source>
        <dbReference type="EnsemblPlants" id="PGSC0003DMT400076052"/>
    </source>
</evidence>
<reference evidence="1" key="2">
    <citation type="submission" date="2015-06" db="UniProtKB">
        <authorList>
            <consortium name="EnsemblPlants"/>
        </authorList>
    </citation>
    <scope>IDENTIFICATION</scope>
    <source>
        <strain evidence="1">DM1-3 516 R44</strain>
    </source>
</reference>
<evidence type="ECO:0000313" key="2">
    <source>
        <dbReference type="Proteomes" id="UP000011115"/>
    </source>
</evidence>
<protein>
    <submittedName>
        <fullName evidence="1">Uncharacterized protein</fullName>
    </submittedName>
</protein>
<reference evidence="2" key="1">
    <citation type="journal article" date="2011" name="Nature">
        <title>Genome sequence and analysis of the tuber crop potato.</title>
        <authorList>
            <consortium name="The Potato Genome Sequencing Consortium"/>
        </authorList>
    </citation>
    <scope>NUCLEOTIDE SEQUENCE [LARGE SCALE GENOMIC DNA]</scope>
    <source>
        <strain evidence="2">cv. DM1-3 516 R44</strain>
    </source>
</reference>
<name>M1CW44_SOLTU</name>
<organism evidence="1 2">
    <name type="scientific">Solanum tuberosum</name>
    <name type="common">Potato</name>
    <dbReference type="NCBI Taxonomy" id="4113"/>
    <lineage>
        <taxon>Eukaryota</taxon>
        <taxon>Viridiplantae</taxon>
        <taxon>Streptophyta</taxon>
        <taxon>Embryophyta</taxon>
        <taxon>Tracheophyta</taxon>
        <taxon>Spermatophyta</taxon>
        <taxon>Magnoliopsida</taxon>
        <taxon>eudicotyledons</taxon>
        <taxon>Gunneridae</taxon>
        <taxon>Pentapetalae</taxon>
        <taxon>asterids</taxon>
        <taxon>lamiids</taxon>
        <taxon>Solanales</taxon>
        <taxon>Solanaceae</taxon>
        <taxon>Solanoideae</taxon>
        <taxon>Solaneae</taxon>
        <taxon>Solanum</taxon>
    </lineage>
</organism>
<accession>M1CW44</accession>
<sequence>MVREKSQTDEKDRNEQQHYGIDLLHLEGRFEGPKELTQEMENVRKSVKDSKWYPKKTGETEVRTDKGVIEIYAKLGAEETWMLNRCLVGVLEDESKEGPILSEIRTWSSTTWKNTFGSVEGSAGEDDGWRHYLANHITQWTKQSLLCNKVPISHAFRDLVDKEHVGCSELTAGGKEKSKSCAQHVKGFNEKSPKEQYTLDPANKKLIGPDLAAHFIYNNLNEFGSISSIKDDFYEVFLSTQQEQTAPVDTQIAEMRTED</sequence>
<dbReference type="AlphaFoldDB" id="M1CW44"/>
<dbReference type="EnsemblPlants" id="PGSC0003DMT400076052">
    <property type="protein sequence ID" value="PGSC0003DMT400076052"/>
    <property type="gene ID" value="PGSC0003DMG400029574"/>
</dbReference>
<keyword evidence="2" id="KW-1185">Reference proteome</keyword>
<proteinExistence type="predicted"/>
<dbReference type="InParanoid" id="M1CW44"/>
<dbReference type="Proteomes" id="UP000011115">
    <property type="component" value="Unassembled WGS sequence"/>
</dbReference>
<dbReference type="PaxDb" id="4113-PGSC0003DMT400076052"/>